<organism evidence="1 2">
    <name type="scientific">Tetrapisispora phaffii (strain ATCC 24235 / CBS 4417 / NBRC 1672 / NRRL Y-8282 / UCD 70-5)</name>
    <name type="common">Yeast</name>
    <name type="synonym">Fabospora phaffii</name>
    <dbReference type="NCBI Taxonomy" id="1071381"/>
    <lineage>
        <taxon>Eukaryota</taxon>
        <taxon>Fungi</taxon>
        <taxon>Dikarya</taxon>
        <taxon>Ascomycota</taxon>
        <taxon>Saccharomycotina</taxon>
        <taxon>Saccharomycetes</taxon>
        <taxon>Saccharomycetales</taxon>
        <taxon>Saccharomycetaceae</taxon>
        <taxon>Tetrapisispora</taxon>
    </lineage>
</organism>
<dbReference type="PANTHER" id="PTHR28037">
    <property type="entry name" value="ALCOHOL O-ACETYLTRANSFERASE 1-RELATED"/>
    <property type="match status" value="1"/>
</dbReference>
<proteinExistence type="predicted"/>
<keyword evidence="2" id="KW-1185">Reference proteome</keyword>
<sequence>MPFRPLASYERNVLIESYENQTNGTIFSAKYTDMQTNSTINDDAATLLTQNEENNMFSRFINALATVITENPELYTTINTKLEFEPITEIKTDDVISSIKFNSTKDEFVNCKNGAPPYLLRHIFNKDKFVPGSGKPLWNLYIVDDSIVIFHGQDVLFDIYSAASFHRKFFAALEGATPTSEKLTTIFRLSDLSKSALTYPFPKSIYDSPLLMLPAKTIDLVSLQTRFFLKSVVSKTIVKPLNIIMFNDEPMKSFTNSDPMDILEKTSSLCGTTVFGNISNERFDYLQSIAEEENVCTKSLVCGITMLCLKPLIKDFSSNITFSIAMNLRDSIEESTEFGLFYKNVRIEVPLSFIDDNVFKLKTSYNGYDASNSNIKETNPNYEEQLIAYQFNQIATFISRNLKQRMRAWRRNGFNDDDIKMMKFGSKDKNTSAKIIQINDISDLSFCPMNKNGELNSVSLKDLSFTHSLVPDQFMSLSYTHCKSTGSNICIHFPEVYDLELFVEKFQNFIDGGDE</sequence>
<dbReference type="Proteomes" id="UP000005666">
    <property type="component" value="Chromosome 10"/>
</dbReference>
<dbReference type="OrthoDB" id="4040999at2759"/>
<dbReference type="GeneID" id="11532994"/>
<dbReference type="HOGENOM" id="CLU_520828_0_0_1"/>
<protein>
    <submittedName>
        <fullName evidence="1">Uncharacterized protein</fullName>
    </submittedName>
</protein>
<evidence type="ECO:0000313" key="2">
    <source>
        <dbReference type="Proteomes" id="UP000005666"/>
    </source>
</evidence>
<dbReference type="KEGG" id="tpf:TPHA_0J00260"/>
<dbReference type="AlphaFoldDB" id="G8BYA8"/>
<reference evidence="1 2" key="1">
    <citation type="journal article" date="2011" name="Proc. Natl. Acad. Sci. U.S.A.">
        <title>Evolutionary erosion of yeast sex chromosomes by mating-type switching accidents.</title>
        <authorList>
            <person name="Gordon J.L."/>
            <person name="Armisen D."/>
            <person name="Proux-Wera E."/>
            <person name="Oheigeartaigh S.S."/>
            <person name="Byrne K.P."/>
            <person name="Wolfe K.H."/>
        </authorList>
    </citation>
    <scope>NUCLEOTIDE SEQUENCE [LARGE SCALE GENOMIC DNA]</scope>
    <source>
        <strain evidence="2">ATCC 24235 / CBS 4417 / NBRC 1672 / NRRL Y-8282 / UCD 70-5</strain>
    </source>
</reference>
<gene>
    <name evidence="1" type="primary">TPHA0J00260</name>
    <name evidence="1" type="ordered locus">TPHA_0J00260</name>
</gene>
<dbReference type="RefSeq" id="XP_003687284.1">
    <property type="nucleotide sequence ID" value="XM_003687236.1"/>
</dbReference>
<evidence type="ECO:0000313" key="1">
    <source>
        <dbReference type="EMBL" id="CCE64850.1"/>
    </source>
</evidence>
<accession>G8BYA8</accession>
<dbReference type="eggNOG" id="ENOG502QWRD">
    <property type="taxonomic scope" value="Eukaryota"/>
</dbReference>
<name>G8BYA8_TETPH</name>
<dbReference type="OMA" id="MRAWRRN"/>
<dbReference type="InterPro" id="IPR052058">
    <property type="entry name" value="Alcohol_O-acetyltransferase"/>
</dbReference>
<dbReference type="GO" id="GO:0008080">
    <property type="term" value="F:N-acetyltransferase activity"/>
    <property type="evidence" value="ECO:0007669"/>
    <property type="project" value="TreeGrafter"/>
</dbReference>
<dbReference type="PANTHER" id="PTHR28037:SF2">
    <property type="entry name" value="ACR018CP"/>
    <property type="match status" value="1"/>
</dbReference>
<dbReference type="EMBL" id="HE612865">
    <property type="protein sequence ID" value="CCE64850.1"/>
    <property type="molecule type" value="Genomic_DNA"/>
</dbReference>